<comment type="caution">
    <text evidence="1">The sequence shown here is derived from an EMBL/GenBank/DDBJ whole genome shotgun (WGS) entry which is preliminary data.</text>
</comment>
<accession>A0AAV5MYA1</accession>
<protein>
    <submittedName>
        <fullName evidence="1">Uncharacterized protein</fullName>
    </submittedName>
</protein>
<feature type="non-terminal residue" evidence="1">
    <location>
        <position position="1"/>
    </location>
</feature>
<proteinExistence type="predicted"/>
<sequence length="122" mass="14288">VSKRIRTHQVLKFKAFVRSQHPAVAMGEIFRKTVEKNESGGSKLKLRRSEFDKLPKEEFSVRDNRSEDRIWKCHRSRQSGQYYLVIDGNDFVINDGSKISLLDEANHCDPEATRYKFEVENN</sequence>
<gene>
    <name evidence="1" type="ORF">SLEP1_g60435</name>
</gene>
<name>A0AAV5MYA1_9ROSI</name>
<dbReference type="Proteomes" id="UP001054252">
    <property type="component" value="Unassembled WGS sequence"/>
</dbReference>
<reference evidence="1 2" key="1">
    <citation type="journal article" date="2021" name="Commun. Biol.">
        <title>The genome of Shorea leprosula (Dipterocarpaceae) highlights the ecological relevance of drought in aseasonal tropical rainforests.</title>
        <authorList>
            <person name="Ng K.K.S."/>
            <person name="Kobayashi M.J."/>
            <person name="Fawcett J.A."/>
            <person name="Hatakeyama M."/>
            <person name="Paape T."/>
            <person name="Ng C.H."/>
            <person name="Ang C.C."/>
            <person name="Tnah L.H."/>
            <person name="Lee C.T."/>
            <person name="Nishiyama T."/>
            <person name="Sese J."/>
            <person name="O'Brien M.J."/>
            <person name="Copetti D."/>
            <person name="Mohd Noor M.I."/>
            <person name="Ong R.C."/>
            <person name="Putra M."/>
            <person name="Sireger I.Z."/>
            <person name="Indrioko S."/>
            <person name="Kosugi Y."/>
            <person name="Izuno A."/>
            <person name="Isagi Y."/>
            <person name="Lee S.L."/>
            <person name="Shimizu K.K."/>
        </authorList>
    </citation>
    <scope>NUCLEOTIDE SEQUENCE [LARGE SCALE GENOMIC DNA]</scope>
    <source>
        <strain evidence="1">214</strain>
    </source>
</reference>
<evidence type="ECO:0000313" key="2">
    <source>
        <dbReference type="Proteomes" id="UP001054252"/>
    </source>
</evidence>
<dbReference type="EMBL" id="BPVZ01002330">
    <property type="protein sequence ID" value="GKV53924.1"/>
    <property type="molecule type" value="Genomic_DNA"/>
</dbReference>
<dbReference type="AlphaFoldDB" id="A0AAV5MYA1"/>
<organism evidence="1 2">
    <name type="scientific">Rubroshorea leprosula</name>
    <dbReference type="NCBI Taxonomy" id="152421"/>
    <lineage>
        <taxon>Eukaryota</taxon>
        <taxon>Viridiplantae</taxon>
        <taxon>Streptophyta</taxon>
        <taxon>Embryophyta</taxon>
        <taxon>Tracheophyta</taxon>
        <taxon>Spermatophyta</taxon>
        <taxon>Magnoliopsida</taxon>
        <taxon>eudicotyledons</taxon>
        <taxon>Gunneridae</taxon>
        <taxon>Pentapetalae</taxon>
        <taxon>rosids</taxon>
        <taxon>malvids</taxon>
        <taxon>Malvales</taxon>
        <taxon>Dipterocarpaceae</taxon>
        <taxon>Rubroshorea</taxon>
    </lineage>
</organism>
<keyword evidence="2" id="KW-1185">Reference proteome</keyword>
<evidence type="ECO:0000313" key="1">
    <source>
        <dbReference type="EMBL" id="GKV53924.1"/>
    </source>
</evidence>